<feature type="non-terminal residue" evidence="2">
    <location>
        <position position="1"/>
    </location>
</feature>
<feature type="region of interest" description="Disordered" evidence="1">
    <location>
        <begin position="46"/>
        <end position="65"/>
    </location>
</feature>
<sequence length="492" mass="53180">GNNCGTVYAADWHPDGNYIISAQGRNDEGVYHWVLDPDMDNDGYLNPDDAFPEEPTQWNDTDGDNYGDNPDPAFEPDSCPNVFGTSYMDVFGCPDADGDGYSDDGDQFDDDPYQWADNDGDGYPSNTNDIRDPNPYGGVDFFDDNPTQWDDSDGDGYGDNYANASWTNIRPAEWPGQLLTMTAQQEVDVDTFPLNPEQWNDTDGDWVGDEPFTTVSDGCPLEWGDSVWDRIGCPDADGDGYSDPGNGEPGQGQPSPLGDADAFADDPSQWHDSDGDGYGDNKSGNMGDECPGEPGGSQKAIYWNEGTSTWDDIAWYGCQDNDGDEYANTGEAFPNDPTQHADTDGDGYDRNNVESSCGDDPNGNNPDLFPTDGTQCDDRDGDGFGDNPSGPNGDWFPDDPSQWWDTDGDGYGDNPDGSMNDVCPTMYGTTTTEEARGCPDSDQDGTPDPQDAFPNDPFQDTDTDGDGFGDSQLSVDGDDCPTWPGTSTQGNV</sequence>
<feature type="non-terminal residue" evidence="2">
    <location>
        <position position="492"/>
    </location>
</feature>
<organism evidence="2">
    <name type="scientific">marine metagenome</name>
    <dbReference type="NCBI Taxonomy" id="408172"/>
    <lineage>
        <taxon>unclassified sequences</taxon>
        <taxon>metagenomes</taxon>
        <taxon>ecological metagenomes</taxon>
    </lineage>
</organism>
<reference evidence="2" key="1">
    <citation type="submission" date="2018-05" db="EMBL/GenBank/DDBJ databases">
        <authorList>
            <person name="Lanie J.A."/>
            <person name="Ng W.-L."/>
            <person name="Kazmierczak K.M."/>
            <person name="Andrzejewski T.M."/>
            <person name="Davidsen T.M."/>
            <person name="Wayne K.J."/>
            <person name="Tettelin H."/>
            <person name="Glass J.I."/>
            <person name="Rusch D."/>
            <person name="Podicherti R."/>
            <person name="Tsui H.-C.T."/>
            <person name="Winkler M.E."/>
        </authorList>
    </citation>
    <scope>NUCLEOTIDE SEQUENCE</scope>
</reference>
<dbReference type="GO" id="GO:0005509">
    <property type="term" value="F:calcium ion binding"/>
    <property type="evidence" value="ECO:0007669"/>
    <property type="project" value="InterPro"/>
</dbReference>
<dbReference type="InterPro" id="IPR028974">
    <property type="entry name" value="TSP_type-3_rpt"/>
</dbReference>
<feature type="region of interest" description="Disordered" evidence="1">
    <location>
        <begin position="226"/>
        <end position="492"/>
    </location>
</feature>
<feature type="compositionally biased region" description="Basic and acidic residues" evidence="1">
    <location>
        <begin position="339"/>
        <end position="352"/>
    </location>
</feature>
<dbReference type="Gene3D" id="4.10.1080.10">
    <property type="entry name" value="TSP type-3 repeat"/>
    <property type="match status" value="2"/>
</dbReference>
<protein>
    <submittedName>
        <fullName evidence="2">Uncharacterized protein</fullName>
    </submittedName>
</protein>
<accession>A0A382GL33</accession>
<dbReference type="AlphaFoldDB" id="A0A382GL33"/>
<proteinExistence type="predicted"/>
<name>A0A382GL33_9ZZZZ</name>
<dbReference type="EMBL" id="UINC01056037">
    <property type="protein sequence ID" value="SVB75602.1"/>
    <property type="molecule type" value="Genomic_DNA"/>
</dbReference>
<evidence type="ECO:0000313" key="2">
    <source>
        <dbReference type="EMBL" id="SVB75602.1"/>
    </source>
</evidence>
<evidence type="ECO:0000256" key="1">
    <source>
        <dbReference type="SAM" id="MobiDB-lite"/>
    </source>
</evidence>
<gene>
    <name evidence="2" type="ORF">METZ01_LOCUS228456</name>
</gene>